<dbReference type="SFLD" id="SFLDG00358">
    <property type="entry name" value="Main_(cytGST)"/>
    <property type="match status" value="1"/>
</dbReference>
<dbReference type="STRING" id="86105.NF27_DT01740"/>
<dbReference type="PANTHER" id="PTHR44051">
    <property type="entry name" value="GLUTATHIONE S-TRANSFERASE-RELATED"/>
    <property type="match status" value="1"/>
</dbReference>
<evidence type="ECO:0000256" key="1">
    <source>
        <dbReference type="RuleBase" id="RU003494"/>
    </source>
</evidence>
<dbReference type="InterPro" id="IPR040079">
    <property type="entry name" value="Glutathione_S-Trfase"/>
</dbReference>
<dbReference type="SFLD" id="SFLDS00019">
    <property type="entry name" value="Glutathione_Transferase_(cytos"/>
    <property type="match status" value="1"/>
</dbReference>
<comment type="similarity">
    <text evidence="1">Belongs to the GST superfamily.</text>
</comment>
<sequence>MKLFYSKGSCSLVVRILINEIGIDCEYEAVNLATKITESGCDFLSVNAKGSVPALLLDNGELLTENVVIQQYLADTYQAYNLLPSADNFLRYRALEWLNFITSDLHKSFAPLFNSQIPEDLKDKIFKPLLIKKLDFINKHLEKNAYLLGEEYMLPDGYLFVILTWLARVGLDISNWPLLADYKKKVLAREPVQRSLKEENLIT</sequence>
<protein>
    <submittedName>
        <fullName evidence="4">Glutathione S-transferase GST-6.0</fullName>
        <ecNumber evidence="4">2.5.1.18</ecNumber>
    </submittedName>
</protein>
<dbReference type="Pfam" id="PF02798">
    <property type="entry name" value="GST_N"/>
    <property type="match status" value="1"/>
</dbReference>
<dbReference type="InterPro" id="IPR036282">
    <property type="entry name" value="Glutathione-S-Trfase_C_sf"/>
</dbReference>
<keyword evidence="5" id="KW-1185">Reference proteome</keyword>
<gene>
    <name evidence="4" type="primary">gstB_2</name>
    <name evidence="4" type="ORF">NF27_DT01740</name>
</gene>
<evidence type="ECO:0000313" key="5">
    <source>
        <dbReference type="Proteomes" id="UP000031258"/>
    </source>
</evidence>
<dbReference type="InterPro" id="IPR036249">
    <property type="entry name" value="Thioredoxin-like_sf"/>
</dbReference>
<dbReference type="PANTHER" id="PTHR44051:SF8">
    <property type="entry name" value="GLUTATHIONE S-TRANSFERASE GSTA"/>
    <property type="match status" value="1"/>
</dbReference>
<dbReference type="GO" id="GO:0004364">
    <property type="term" value="F:glutathione transferase activity"/>
    <property type="evidence" value="ECO:0007669"/>
    <property type="project" value="UniProtKB-EC"/>
</dbReference>
<evidence type="ECO:0000259" key="2">
    <source>
        <dbReference type="PROSITE" id="PS50404"/>
    </source>
</evidence>
<accession>A0A0C1QZE6</accession>
<feature type="domain" description="GST N-terminal" evidence="2">
    <location>
        <begin position="1"/>
        <end position="81"/>
    </location>
</feature>
<reference evidence="4 5" key="1">
    <citation type="submission" date="2014-11" db="EMBL/GenBank/DDBJ databases">
        <title>A Rickettsiales Symbiont of Amoebae With Ancient Features.</title>
        <authorList>
            <person name="Schulz F."/>
            <person name="Martijn J."/>
            <person name="Wascher F."/>
            <person name="Kostanjsek R."/>
            <person name="Ettema T.J."/>
            <person name="Horn M."/>
        </authorList>
    </citation>
    <scope>NUCLEOTIDE SEQUENCE [LARGE SCALE GENOMIC DNA]</scope>
    <source>
        <strain evidence="4 5">UWC36</strain>
    </source>
</reference>
<dbReference type="OrthoDB" id="7583243at2"/>
<dbReference type="RefSeq" id="WP_039456501.1">
    <property type="nucleotide sequence ID" value="NZ_JSWE01000096.1"/>
</dbReference>
<dbReference type="SUPFAM" id="SSF52833">
    <property type="entry name" value="Thioredoxin-like"/>
    <property type="match status" value="1"/>
</dbReference>
<keyword evidence="4" id="KW-0808">Transferase</keyword>
<dbReference type="EMBL" id="JSWE01000096">
    <property type="protein sequence ID" value="KIE05400.1"/>
    <property type="molecule type" value="Genomic_DNA"/>
</dbReference>
<name>A0A0C1QZE6_9RICK</name>
<feature type="domain" description="GST C-terminal" evidence="3">
    <location>
        <begin position="87"/>
        <end position="203"/>
    </location>
</feature>
<dbReference type="Gene3D" id="3.40.30.10">
    <property type="entry name" value="Glutaredoxin"/>
    <property type="match status" value="1"/>
</dbReference>
<dbReference type="Pfam" id="PF00043">
    <property type="entry name" value="GST_C"/>
    <property type="match status" value="1"/>
</dbReference>
<proteinExistence type="inferred from homology"/>
<dbReference type="CDD" id="cd03057">
    <property type="entry name" value="GST_N_Beta"/>
    <property type="match status" value="1"/>
</dbReference>
<dbReference type="CDD" id="cd03188">
    <property type="entry name" value="GST_C_Beta"/>
    <property type="match status" value="1"/>
</dbReference>
<dbReference type="InterPro" id="IPR004046">
    <property type="entry name" value="GST_C"/>
</dbReference>
<dbReference type="Proteomes" id="UP000031258">
    <property type="component" value="Unassembled WGS sequence"/>
</dbReference>
<dbReference type="PROSITE" id="PS50405">
    <property type="entry name" value="GST_CTER"/>
    <property type="match status" value="1"/>
</dbReference>
<dbReference type="AlphaFoldDB" id="A0A0C1QZE6"/>
<dbReference type="PROSITE" id="PS50404">
    <property type="entry name" value="GST_NTER"/>
    <property type="match status" value="1"/>
</dbReference>
<dbReference type="PATRIC" id="fig|86105.3.peg.976"/>
<dbReference type="Gene3D" id="1.20.1050.10">
    <property type="match status" value="1"/>
</dbReference>
<evidence type="ECO:0000259" key="3">
    <source>
        <dbReference type="PROSITE" id="PS50405"/>
    </source>
</evidence>
<dbReference type="SUPFAM" id="SSF47616">
    <property type="entry name" value="GST C-terminal domain-like"/>
    <property type="match status" value="1"/>
</dbReference>
<dbReference type="SFLD" id="SFLDG01150">
    <property type="entry name" value="Main.1:_Beta-like"/>
    <property type="match status" value="1"/>
</dbReference>
<dbReference type="InterPro" id="IPR010987">
    <property type="entry name" value="Glutathione-S-Trfase_C-like"/>
</dbReference>
<evidence type="ECO:0000313" key="4">
    <source>
        <dbReference type="EMBL" id="KIE05400.1"/>
    </source>
</evidence>
<dbReference type="InterPro" id="IPR004045">
    <property type="entry name" value="Glutathione_S-Trfase_N"/>
</dbReference>
<dbReference type="NCBIfam" id="NF007831">
    <property type="entry name" value="PRK10542.1"/>
    <property type="match status" value="1"/>
</dbReference>
<comment type="caution">
    <text evidence="4">The sequence shown here is derived from an EMBL/GenBank/DDBJ whole genome shotgun (WGS) entry which is preliminary data.</text>
</comment>
<organism evidence="4 5">
    <name type="scientific">Candidatus Jidaibacter acanthamoebae</name>
    <dbReference type="NCBI Taxonomy" id="86105"/>
    <lineage>
        <taxon>Bacteria</taxon>
        <taxon>Pseudomonadati</taxon>
        <taxon>Pseudomonadota</taxon>
        <taxon>Alphaproteobacteria</taxon>
        <taxon>Rickettsiales</taxon>
        <taxon>Candidatus Midichloriaceae</taxon>
        <taxon>Candidatus Jidaibacter</taxon>
    </lineage>
</organism>
<dbReference type="EC" id="2.5.1.18" evidence="4"/>